<accession>A0A9X2MCX8</accession>
<sequence>MLLIAMTGCGSKNTSSTASVDYEIIEKEDISVEAAKRYSYDVVIKEKVNVKELEDISKEIVEKIKEEEKFNAVVIWFYDYKEYIGEGHTLGKTTYAPEGDWAKADTVSPGEYEKMDYNYELMEKDWSKQLTKEEAKVYKAWHDLYQSKAKDDDFPDEDKIDTEIAKKFDISSEEVNKIMKKQLIWQINDKNKTKS</sequence>
<dbReference type="AlphaFoldDB" id="A0A9X2MCX8"/>
<organism evidence="2 3">
    <name type="scientific">Anaerosalibacter massiliensis</name>
    <dbReference type="NCBI Taxonomy" id="1347392"/>
    <lineage>
        <taxon>Bacteria</taxon>
        <taxon>Bacillati</taxon>
        <taxon>Bacillota</taxon>
        <taxon>Tissierellia</taxon>
        <taxon>Tissierellales</taxon>
        <taxon>Sporanaerobacteraceae</taxon>
        <taxon>Anaerosalibacter</taxon>
    </lineage>
</organism>
<keyword evidence="3" id="KW-1185">Reference proteome</keyword>
<dbReference type="InterPro" id="IPR032383">
    <property type="entry name" value="DUF4875"/>
</dbReference>
<protein>
    <recommendedName>
        <fullName evidence="1">DUF4875 domain-containing protein</fullName>
    </recommendedName>
</protein>
<reference evidence="2" key="1">
    <citation type="submission" date="2022-07" db="EMBL/GenBank/DDBJ databases">
        <title>Enhanced cultured diversity of the mouse gut microbiota enables custom-made synthetic communities.</title>
        <authorList>
            <person name="Afrizal A."/>
        </authorList>
    </citation>
    <scope>NUCLEOTIDE SEQUENCE</scope>
    <source>
        <strain evidence="2">DSM 29482</strain>
    </source>
</reference>
<name>A0A9X2MCX8_9FIRM</name>
<proteinExistence type="predicted"/>
<evidence type="ECO:0000259" key="1">
    <source>
        <dbReference type="Pfam" id="PF16175"/>
    </source>
</evidence>
<dbReference type="EMBL" id="JANJZL010000001">
    <property type="protein sequence ID" value="MCR2042682.1"/>
    <property type="molecule type" value="Genomic_DNA"/>
</dbReference>
<evidence type="ECO:0000313" key="3">
    <source>
        <dbReference type="Proteomes" id="UP001142078"/>
    </source>
</evidence>
<evidence type="ECO:0000313" key="2">
    <source>
        <dbReference type="EMBL" id="MCR2042682.1"/>
    </source>
</evidence>
<dbReference type="Pfam" id="PF16175">
    <property type="entry name" value="DUF4875"/>
    <property type="match status" value="1"/>
</dbReference>
<dbReference type="OrthoDB" id="2351908at2"/>
<dbReference type="RefSeq" id="WP_042681874.1">
    <property type="nucleotide sequence ID" value="NZ_CABKTM010000043.1"/>
</dbReference>
<gene>
    <name evidence="2" type="ORF">NSA23_00995</name>
</gene>
<dbReference type="Proteomes" id="UP001142078">
    <property type="component" value="Unassembled WGS sequence"/>
</dbReference>
<feature type="domain" description="DUF4875" evidence="1">
    <location>
        <begin position="20"/>
        <end position="176"/>
    </location>
</feature>
<comment type="caution">
    <text evidence="2">The sequence shown here is derived from an EMBL/GenBank/DDBJ whole genome shotgun (WGS) entry which is preliminary data.</text>
</comment>